<dbReference type="InterPro" id="IPR036328">
    <property type="entry name" value="MliC_sf"/>
</dbReference>
<evidence type="ECO:0000259" key="5">
    <source>
        <dbReference type="Pfam" id="PF09864"/>
    </source>
</evidence>
<dbReference type="RefSeq" id="WP_158766928.1">
    <property type="nucleotide sequence ID" value="NZ_CP047045.1"/>
</dbReference>
<dbReference type="AlphaFoldDB" id="A0A6I6MN51"/>
<evidence type="ECO:0000313" key="7">
    <source>
        <dbReference type="Proteomes" id="UP000431269"/>
    </source>
</evidence>
<evidence type="ECO:0000256" key="1">
    <source>
        <dbReference type="ARBA" id="ARBA00022729"/>
    </source>
</evidence>
<dbReference type="Pfam" id="PF09864">
    <property type="entry name" value="MliC"/>
    <property type="match status" value="1"/>
</dbReference>
<evidence type="ECO:0000256" key="4">
    <source>
        <dbReference type="ARBA" id="ARBA00023288"/>
    </source>
</evidence>
<accession>A0A6I6MN51</accession>
<keyword evidence="4" id="KW-0449">Lipoprotein</keyword>
<evidence type="ECO:0000256" key="2">
    <source>
        <dbReference type="ARBA" id="ARBA00023136"/>
    </source>
</evidence>
<proteinExistence type="predicted"/>
<protein>
    <recommendedName>
        <fullName evidence="5">C-type lysozyme inhibitor domain-containing protein</fullName>
    </recommendedName>
</protein>
<dbReference type="SUPFAM" id="SSF141488">
    <property type="entry name" value="YdhA-like"/>
    <property type="match status" value="1"/>
</dbReference>
<reference evidence="7" key="1">
    <citation type="submission" date="2019-12" db="EMBL/GenBank/DDBJ databases">
        <title>Complete genome of Terracaulis silvestris 0127_4.</title>
        <authorList>
            <person name="Vieira S."/>
            <person name="Riedel T."/>
            <person name="Sproer C."/>
            <person name="Pascual J."/>
            <person name="Boedeker C."/>
            <person name="Overmann J."/>
        </authorList>
    </citation>
    <scope>NUCLEOTIDE SEQUENCE [LARGE SCALE GENOMIC DNA]</scope>
    <source>
        <strain evidence="7">0127_4</strain>
    </source>
</reference>
<dbReference type="EMBL" id="CP047045">
    <property type="protein sequence ID" value="QGZ96119.1"/>
    <property type="molecule type" value="Genomic_DNA"/>
</dbReference>
<name>A0A6I6MN51_9CAUL</name>
<keyword evidence="1" id="KW-0732">Signal</keyword>
<keyword evidence="3" id="KW-0564">Palmitate</keyword>
<gene>
    <name evidence="6" type="ORF">DSM104635_02976</name>
</gene>
<sequence>MRAAIALICLALAACQTPCPPGPSETIVARFECEDGSELQVTFTLEQVVVVQEGYTTLTLPSRISSAGYRYADQGAELRGRMDQTRWTRAGAAETLCDRQQ</sequence>
<dbReference type="KEGG" id="tsv:DSM104635_02976"/>
<evidence type="ECO:0000313" key="6">
    <source>
        <dbReference type="EMBL" id="QGZ96119.1"/>
    </source>
</evidence>
<dbReference type="Proteomes" id="UP000431269">
    <property type="component" value="Chromosome"/>
</dbReference>
<keyword evidence="2" id="KW-0472">Membrane</keyword>
<organism evidence="6 7">
    <name type="scientific">Terricaulis silvestris</name>
    <dbReference type="NCBI Taxonomy" id="2686094"/>
    <lineage>
        <taxon>Bacteria</taxon>
        <taxon>Pseudomonadati</taxon>
        <taxon>Pseudomonadota</taxon>
        <taxon>Alphaproteobacteria</taxon>
        <taxon>Caulobacterales</taxon>
        <taxon>Caulobacteraceae</taxon>
        <taxon>Terricaulis</taxon>
    </lineage>
</organism>
<dbReference type="InterPro" id="IPR018660">
    <property type="entry name" value="MliC"/>
</dbReference>
<keyword evidence="7" id="KW-1185">Reference proteome</keyword>
<dbReference type="Gene3D" id="2.40.128.200">
    <property type="match status" value="1"/>
</dbReference>
<evidence type="ECO:0000256" key="3">
    <source>
        <dbReference type="ARBA" id="ARBA00023139"/>
    </source>
</evidence>
<dbReference type="PROSITE" id="PS51257">
    <property type="entry name" value="PROKAR_LIPOPROTEIN"/>
    <property type="match status" value="1"/>
</dbReference>
<feature type="domain" description="C-type lysozyme inhibitor" evidence="5">
    <location>
        <begin position="31"/>
        <end position="88"/>
    </location>
</feature>